<organism evidence="2 3">
    <name type="scientific">Penicillium capsulatum</name>
    <dbReference type="NCBI Taxonomy" id="69766"/>
    <lineage>
        <taxon>Eukaryota</taxon>
        <taxon>Fungi</taxon>
        <taxon>Dikarya</taxon>
        <taxon>Ascomycota</taxon>
        <taxon>Pezizomycotina</taxon>
        <taxon>Eurotiomycetes</taxon>
        <taxon>Eurotiomycetidae</taxon>
        <taxon>Eurotiales</taxon>
        <taxon>Aspergillaceae</taxon>
        <taxon>Penicillium</taxon>
    </lineage>
</organism>
<reference evidence="2" key="1">
    <citation type="submission" date="2022-11" db="EMBL/GenBank/DDBJ databases">
        <authorList>
            <person name="Petersen C."/>
        </authorList>
    </citation>
    <scope>NUCLEOTIDE SEQUENCE</scope>
    <source>
        <strain evidence="2">IBT 21917</strain>
    </source>
</reference>
<evidence type="ECO:0000313" key="2">
    <source>
        <dbReference type="EMBL" id="KAJ5161927.1"/>
    </source>
</evidence>
<feature type="coiled-coil region" evidence="1">
    <location>
        <begin position="100"/>
        <end position="141"/>
    </location>
</feature>
<keyword evidence="3" id="KW-1185">Reference proteome</keyword>
<dbReference type="OrthoDB" id="5421041at2759"/>
<reference evidence="2" key="2">
    <citation type="journal article" date="2023" name="IMA Fungus">
        <title>Comparative genomic study of the Penicillium genus elucidates a diverse pangenome and 15 lateral gene transfer events.</title>
        <authorList>
            <person name="Petersen C."/>
            <person name="Sorensen T."/>
            <person name="Nielsen M.R."/>
            <person name="Sondergaard T.E."/>
            <person name="Sorensen J.L."/>
            <person name="Fitzpatrick D.A."/>
            <person name="Frisvad J.C."/>
            <person name="Nielsen K.L."/>
        </authorList>
    </citation>
    <scope>NUCLEOTIDE SEQUENCE</scope>
    <source>
        <strain evidence="2">IBT 21917</strain>
    </source>
</reference>
<protein>
    <submittedName>
        <fullName evidence="2">Uncharacterized protein</fullName>
    </submittedName>
</protein>
<dbReference type="Gene3D" id="1.10.287.1490">
    <property type="match status" value="1"/>
</dbReference>
<comment type="caution">
    <text evidence="2">The sequence shown here is derived from an EMBL/GenBank/DDBJ whole genome shotgun (WGS) entry which is preliminary data.</text>
</comment>
<evidence type="ECO:0000256" key="1">
    <source>
        <dbReference type="SAM" id="Coils"/>
    </source>
</evidence>
<keyword evidence="1" id="KW-0175">Coiled coil</keyword>
<proteinExistence type="predicted"/>
<accession>A0A9W9LKQ1</accession>
<dbReference type="Proteomes" id="UP001146351">
    <property type="component" value="Unassembled WGS sequence"/>
</dbReference>
<dbReference type="EMBL" id="JAPQKO010000005">
    <property type="protein sequence ID" value="KAJ5161927.1"/>
    <property type="molecule type" value="Genomic_DNA"/>
</dbReference>
<name>A0A9W9LKQ1_9EURO</name>
<evidence type="ECO:0000313" key="3">
    <source>
        <dbReference type="Proteomes" id="UP001146351"/>
    </source>
</evidence>
<gene>
    <name evidence="2" type="ORF">N7492_007319</name>
</gene>
<sequence>MSSTDLTDPSSLHSSKHDALPLVNSGSLEGFIKYIGILSASSETQFASAVLDQIHSQDEELKTLRKKIRDVEESKRTTVNDMFTANETERAKRREYAAQIESLSATINERESKIDEHAKNLGALQQEMAKLESANSQERAKLSQSAKTISTLQSSLKEKDQMIDQLKTAGSKLKSAFSSEKKKKEELEVTNTAMNAELHAVQGYIQKLENFRVQSSDIDENYV</sequence>
<dbReference type="AlphaFoldDB" id="A0A9W9LKQ1"/>